<feature type="signal peptide" evidence="1">
    <location>
        <begin position="1"/>
        <end position="17"/>
    </location>
</feature>
<keyword evidence="3" id="KW-1185">Reference proteome</keyword>
<reference evidence="2 3" key="1">
    <citation type="submission" date="2024-02" db="EMBL/GenBank/DDBJ databases">
        <authorList>
            <person name="Chen Y."/>
            <person name="Shah S."/>
            <person name="Dougan E. K."/>
            <person name="Thang M."/>
            <person name="Chan C."/>
        </authorList>
    </citation>
    <scope>NUCLEOTIDE SEQUENCE [LARGE SCALE GENOMIC DNA]</scope>
</reference>
<protein>
    <submittedName>
        <fullName evidence="2">Adenosine deaminase</fullName>
    </submittedName>
</protein>
<comment type="caution">
    <text evidence="2">The sequence shown here is derived from an EMBL/GenBank/DDBJ whole genome shotgun (WGS) entry which is preliminary data.</text>
</comment>
<evidence type="ECO:0000313" key="3">
    <source>
        <dbReference type="Proteomes" id="UP001642464"/>
    </source>
</evidence>
<dbReference type="EMBL" id="CAXAMM010032524">
    <property type="protein sequence ID" value="CAK9069865.1"/>
    <property type="molecule type" value="Genomic_DNA"/>
</dbReference>
<name>A0ABP0P1F8_9DINO</name>
<feature type="chain" id="PRO_5047084663" evidence="1">
    <location>
        <begin position="18"/>
        <end position="904"/>
    </location>
</feature>
<evidence type="ECO:0000256" key="1">
    <source>
        <dbReference type="SAM" id="SignalP"/>
    </source>
</evidence>
<sequence>MIALKLLLTIILGSAFARRLERTKLQSNNSQSCRACGLVDVDRSLAISWGIFPPVPIPGFSVSYYCAPKKSIPWETGGDVDAALEEDCDFSEDLSDSDKQKCQDQTKSTTLRATYLGVPAAFFRQMAVCGRCTLCAAFGKVRALWKKIKAAVQKVIGWLKDVKRSVFGYGYAPEFVREQMQERFDSFFPVDESAGSLAETYESETQKGWETEKEGYHEKMVEKALREHLSDKSPEEAEHHLSLLERHVAEADQQEKELLQRAKIDFISQTQRVQQMAEMQMPGILQSHDCREAIQTSTATLLISLSVSFPNIAAAITSAVLLNFAGALYALIPAVSLSALPRGFEHLGSVDRCLQALDQHRQPYLDGCTHEEPFMACTARTYQRLMEKALSEKWWPLMHNAEGTFGSIDLGYKYDELMNSLRCSSTGSCLEKGLDKLGEADMKFILENNSASESERFTELQCALTANRVDSEDMGKDKLPVFSDKIWAAALKSHGQIMLDEPMYTRSCVDVLPYVAAYCAADLKCMDPDSLGGKGFFDSEDVTAAQQGAEQKVAPLRLLAKKDHLKNIDHFEEMWQELVSSEFDGLKPAEDALQWSELWLLTNVSHEAGLVSSWPEILQALKGERKVNWTSTRLHWEKVLFVSLLRLQIRDSRLQQPEHLQDKRSLSQVVLNLQDIYETKFCSPGALGGLKDEHLQRLGVKDLTALAIHDVVKDSLVKGLWKNWLVLHVKIQWKTTASIRLKRFQDLLAKSACSCMCYDACGTLQASAVSKCQAINKTKSTRPIQKRAPKIRASEVVVDLVTEPGKKTFKNVDLQVIKKPMAGGCNHRLSISGRYLWPPLEGFISKCDLPSYFEQSGKLDLKITIWSSPERADEVSCWQDFKTLHRPYSDWLNEEFDRWLEPVE</sequence>
<dbReference type="Proteomes" id="UP001642464">
    <property type="component" value="Unassembled WGS sequence"/>
</dbReference>
<proteinExistence type="predicted"/>
<gene>
    <name evidence="2" type="ORF">SCF082_LOCUS34888</name>
</gene>
<keyword evidence="1" id="KW-0732">Signal</keyword>
<organism evidence="2 3">
    <name type="scientific">Durusdinium trenchii</name>
    <dbReference type="NCBI Taxonomy" id="1381693"/>
    <lineage>
        <taxon>Eukaryota</taxon>
        <taxon>Sar</taxon>
        <taxon>Alveolata</taxon>
        <taxon>Dinophyceae</taxon>
        <taxon>Suessiales</taxon>
        <taxon>Symbiodiniaceae</taxon>
        <taxon>Durusdinium</taxon>
    </lineage>
</organism>
<evidence type="ECO:0000313" key="2">
    <source>
        <dbReference type="EMBL" id="CAK9069865.1"/>
    </source>
</evidence>
<accession>A0ABP0P1F8</accession>